<dbReference type="SUPFAM" id="SSF53254">
    <property type="entry name" value="Phosphoglycerate mutase-like"/>
    <property type="match status" value="1"/>
</dbReference>
<dbReference type="PANTHER" id="PTHR47623">
    <property type="entry name" value="OS09G0287300 PROTEIN"/>
    <property type="match status" value="1"/>
</dbReference>
<dbReference type="PANTHER" id="PTHR47623:SF1">
    <property type="entry name" value="OS09G0287300 PROTEIN"/>
    <property type="match status" value="1"/>
</dbReference>
<dbReference type="RefSeq" id="WP_056067496.1">
    <property type="nucleotide sequence ID" value="NZ_CALHAS010000010.1"/>
</dbReference>
<proteinExistence type="predicted"/>
<evidence type="ECO:0000313" key="4">
    <source>
        <dbReference type="Proteomes" id="UP000275027"/>
    </source>
</evidence>
<dbReference type="EMBL" id="RCCB01000013">
    <property type="protein sequence ID" value="RLJ23873.1"/>
    <property type="molecule type" value="Genomic_DNA"/>
</dbReference>
<dbReference type="Pfam" id="PF00300">
    <property type="entry name" value="His_Phos_1"/>
    <property type="match status" value="1"/>
</dbReference>
<gene>
    <name evidence="1" type="ORF">B0G92_2567</name>
    <name evidence="2" type="ORF">CLV50_2576</name>
</gene>
<dbReference type="Proteomes" id="UP000275027">
    <property type="component" value="Unassembled WGS sequence"/>
</dbReference>
<name>A0A497UGW4_9FLAO</name>
<dbReference type="AlphaFoldDB" id="A0A497UGW4"/>
<dbReference type="InterPro" id="IPR029033">
    <property type="entry name" value="His_PPase_superfam"/>
</dbReference>
<evidence type="ECO:0000313" key="3">
    <source>
        <dbReference type="Proteomes" id="UP000233767"/>
    </source>
</evidence>
<keyword evidence="3" id="KW-1185">Reference proteome</keyword>
<dbReference type="Proteomes" id="UP000233767">
    <property type="component" value="Unassembled WGS sequence"/>
</dbReference>
<evidence type="ECO:0000313" key="1">
    <source>
        <dbReference type="EMBL" id="PKW20429.1"/>
    </source>
</evidence>
<organism evidence="2 4">
    <name type="scientific">Flavobacterium lindanitolerans</name>
    <dbReference type="NCBI Taxonomy" id="428988"/>
    <lineage>
        <taxon>Bacteria</taxon>
        <taxon>Pseudomonadati</taxon>
        <taxon>Bacteroidota</taxon>
        <taxon>Flavobacteriia</taxon>
        <taxon>Flavobacteriales</taxon>
        <taxon>Flavobacteriaceae</taxon>
        <taxon>Flavobacterium</taxon>
    </lineage>
</organism>
<dbReference type="EMBL" id="PJND01000009">
    <property type="protein sequence ID" value="PKW20429.1"/>
    <property type="molecule type" value="Genomic_DNA"/>
</dbReference>
<dbReference type="Gene3D" id="3.40.50.1240">
    <property type="entry name" value="Phosphoglycerate mutase-like"/>
    <property type="match status" value="1"/>
</dbReference>
<protein>
    <submittedName>
        <fullName evidence="2">Phosphohistidine phosphatase</fullName>
    </submittedName>
</protein>
<dbReference type="InterPro" id="IPR013078">
    <property type="entry name" value="His_Pase_superF_clade-1"/>
</dbReference>
<accession>A0A497UGW4</accession>
<reference evidence="1 3" key="1">
    <citation type="submission" date="2017-12" db="EMBL/GenBank/DDBJ databases">
        <title>Genomic Encyclopedia of Type Strains, Phase III (KMG-III): the genomes of soil and plant-associated and newly described type strains.</title>
        <authorList>
            <person name="Whitman W."/>
        </authorList>
    </citation>
    <scope>NUCLEOTIDE SEQUENCE [LARGE SCALE GENOMIC DNA]</scope>
    <source>
        <strain evidence="1 3">IP-10</strain>
    </source>
</reference>
<reference evidence="2 4" key="2">
    <citation type="submission" date="2018-10" db="EMBL/GenBank/DDBJ databases">
        <title>Genomic Encyclopedia of Archaeal and Bacterial Type Strains, Phase II (KMG-II): from individual species to whole genera.</title>
        <authorList>
            <person name="Goeker M."/>
        </authorList>
    </citation>
    <scope>NUCLEOTIDE SEQUENCE [LARGE SCALE GENOMIC DNA]</scope>
    <source>
        <strain evidence="2 4">DSM 21886</strain>
    </source>
</reference>
<dbReference type="CDD" id="cd07040">
    <property type="entry name" value="HP"/>
    <property type="match status" value="1"/>
</dbReference>
<dbReference type="SMART" id="SM00855">
    <property type="entry name" value="PGAM"/>
    <property type="match status" value="1"/>
</dbReference>
<evidence type="ECO:0000313" key="2">
    <source>
        <dbReference type="EMBL" id="RLJ23873.1"/>
    </source>
</evidence>
<comment type="caution">
    <text evidence="2">The sequence shown here is derived from an EMBL/GenBank/DDBJ whole genome shotgun (WGS) entry which is preliminary data.</text>
</comment>
<sequence>MKNLILIRHGKSSWNAPLLDKDRPLASRGMQDAHLVSMEIGKHLPKTFTILSSTAKRASETAIIFAQNLSCPIESIIFKDELYTFDDRQLEKIIKSCNNDYDNVILFGHNDAITNFVNKFGNVFIDNVPTTGFVSINFQSNDWQSIDKGKTQQVIFPRDLKKYDSTN</sequence>